<feature type="domain" description="Radical SAM core" evidence="7">
    <location>
        <begin position="36"/>
        <end position="282"/>
    </location>
</feature>
<evidence type="ECO:0000313" key="9">
    <source>
        <dbReference type="Proteomes" id="UP000010866"/>
    </source>
</evidence>
<name>L0KX60_METHD</name>
<evidence type="ECO:0000256" key="1">
    <source>
        <dbReference type="ARBA" id="ARBA00001966"/>
    </source>
</evidence>
<evidence type="ECO:0000256" key="3">
    <source>
        <dbReference type="ARBA" id="ARBA00022691"/>
    </source>
</evidence>
<dbReference type="Pfam" id="PF04055">
    <property type="entry name" value="Radical_SAM"/>
    <property type="match status" value="1"/>
</dbReference>
<sequence>MSLNTKVLEIRQRQRIKPTPLDMPSAVWTGKDHVDGNVENTLTMIFRTSGCWWGKVGGCTMCGYVYDSAHTSPSAEDIVSQFRKAMGKASKFDRFMVKIFTSGSFLDEKEVPVDALSKILSLLEEDDRVFKVVVESRPEFLTEESMEFCLASLKSTLLEVAIGLETSSDLIRKRSINKGFTFRDFVRAAEVAKSNGVAVKTYLMLKPPFISEKQALEDIIASVREVSVYSGVISINLCNVQKGTLIEYLWERGEYRPPWLWSIVDILKRTKQEFPHLIITSDPVGAGAKRGPRNCKECSGEVADAIRAFSLSQDLHDLEGLECDCRSLWEKVLVLDDLSFGSPILE</sequence>
<dbReference type="OrthoDB" id="105445at2157"/>
<dbReference type="RefSeq" id="WP_015323733.1">
    <property type="nucleotide sequence ID" value="NC_019977.1"/>
</dbReference>
<dbReference type="InterPro" id="IPR007197">
    <property type="entry name" value="rSAM"/>
</dbReference>
<dbReference type="AlphaFoldDB" id="L0KX60"/>
<dbReference type="CDD" id="cd01335">
    <property type="entry name" value="Radical_SAM"/>
    <property type="match status" value="1"/>
</dbReference>
<evidence type="ECO:0000256" key="2">
    <source>
        <dbReference type="ARBA" id="ARBA00022485"/>
    </source>
</evidence>
<keyword evidence="5" id="KW-0408">Iron</keyword>
<evidence type="ECO:0000259" key="7">
    <source>
        <dbReference type="PROSITE" id="PS51918"/>
    </source>
</evidence>
<protein>
    <submittedName>
        <fullName evidence="8">TIGR01210 family protein</fullName>
    </submittedName>
</protein>
<dbReference type="PANTHER" id="PTHR11135">
    <property type="entry name" value="HISTONE ACETYLTRANSFERASE-RELATED"/>
    <property type="match status" value="1"/>
</dbReference>
<dbReference type="Proteomes" id="UP000010866">
    <property type="component" value="Chromosome"/>
</dbReference>
<proteinExistence type="predicted"/>
<dbReference type="GO" id="GO:0051539">
    <property type="term" value="F:4 iron, 4 sulfur cluster binding"/>
    <property type="evidence" value="ECO:0007669"/>
    <property type="project" value="UniProtKB-KW"/>
</dbReference>
<dbReference type="SFLD" id="SFLDS00029">
    <property type="entry name" value="Radical_SAM"/>
    <property type="match status" value="1"/>
</dbReference>
<dbReference type="GeneID" id="14407394"/>
<dbReference type="EMBL" id="CP003362">
    <property type="protein sequence ID" value="AGB48564.1"/>
    <property type="molecule type" value="Genomic_DNA"/>
</dbReference>
<dbReference type="InterPro" id="IPR039661">
    <property type="entry name" value="ELP3"/>
</dbReference>
<evidence type="ECO:0000256" key="5">
    <source>
        <dbReference type="ARBA" id="ARBA00023004"/>
    </source>
</evidence>
<dbReference type="STRING" id="867904.Metho_0288"/>
<evidence type="ECO:0000313" key="8">
    <source>
        <dbReference type="EMBL" id="AGB48564.1"/>
    </source>
</evidence>
<keyword evidence="3" id="KW-0949">S-adenosyl-L-methionine</keyword>
<evidence type="ECO:0000256" key="4">
    <source>
        <dbReference type="ARBA" id="ARBA00022723"/>
    </source>
</evidence>
<dbReference type="NCBIfam" id="TIGR01210">
    <property type="entry name" value="archaeosine biosynthesis radical SAM protein RaSEA"/>
    <property type="match status" value="1"/>
</dbReference>
<gene>
    <name evidence="8" type="ordered locus">Metho_0288</name>
</gene>
<dbReference type="PIRSF" id="PIRSF004954">
    <property type="entry name" value="Radical_SAM"/>
    <property type="match status" value="1"/>
</dbReference>
<evidence type="ECO:0000256" key="6">
    <source>
        <dbReference type="ARBA" id="ARBA00023014"/>
    </source>
</evidence>
<dbReference type="HOGENOM" id="CLU_060488_0_0_2"/>
<dbReference type="KEGG" id="mhz:Metho_0288"/>
<dbReference type="GO" id="GO:0005737">
    <property type="term" value="C:cytoplasm"/>
    <property type="evidence" value="ECO:0007669"/>
    <property type="project" value="TreeGrafter"/>
</dbReference>
<dbReference type="GO" id="GO:0002926">
    <property type="term" value="P:tRNA wobble base 5-methoxycarbonylmethyl-2-thiouridinylation"/>
    <property type="evidence" value="ECO:0007669"/>
    <property type="project" value="TreeGrafter"/>
</dbReference>
<dbReference type="GO" id="GO:0046872">
    <property type="term" value="F:metal ion binding"/>
    <property type="evidence" value="ECO:0007669"/>
    <property type="project" value="UniProtKB-KW"/>
</dbReference>
<dbReference type="GO" id="GO:0003824">
    <property type="term" value="F:catalytic activity"/>
    <property type="evidence" value="ECO:0007669"/>
    <property type="project" value="InterPro"/>
</dbReference>
<dbReference type="InterPro" id="IPR006638">
    <property type="entry name" value="Elp3/MiaA/NifB-like_rSAM"/>
</dbReference>
<reference evidence="9" key="1">
    <citation type="submission" date="2012-02" db="EMBL/GenBank/DDBJ databases">
        <title>Complete sequence of chromosome of Methanomethylovorans hollandica DSM 15978.</title>
        <authorList>
            <person name="Lucas S."/>
            <person name="Copeland A."/>
            <person name="Lapidus A."/>
            <person name="Glavina del Rio T."/>
            <person name="Dalin E."/>
            <person name="Tice H."/>
            <person name="Bruce D."/>
            <person name="Goodwin L."/>
            <person name="Pitluck S."/>
            <person name="Peters L."/>
            <person name="Mikhailova N."/>
            <person name="Held B."/>
            <person name="Kyrpides N."/>
            <person name="Mavromatis K."/>
            <person name="Ivanova N."/>
            <person name="Brettin T."/>
            <person name="Detter J.C."/>
            <person name="Han C."/>
            <person name="Larimer F."/>
            <person name="Land M."/>
            <person name="Hauser L."/>
            <person name="Markowitz V."/>
            <person name="Cheng J.-F."/>
            <person name="Hugenholtz P."/>
            <person name="Woyke T."/>
            <person name="Wu D."/>
            <person name="Spring S."/>
            <person name="Schroeder M."/>
            <person name="Brambilla E."/>
            <person name="Klenk H.-P."/>
            <person name="Eisen J.A."/>
        </authorList>
    </citation>
    <scope>NUCLEOTIDE SEQUENCE [LARGE SCALE GENOMIC DNA]</scope>
    <source>
        <strain evidence="9">DSM 15978 / NBRC 107637 / DMS1</strain>
    </source>
</reference>
<comment type="cofactor">
    <cofactor evidence="1">
        <name>[4Fe-4S] cluster</name>
        <dbReference type="ChEBI" id="CHEBI:49883"/>
    </cofactor>
</comment>
<keyword evidence="9" id="KW-1185">Reference proteome</keyword>
<dbReference type="SUPFAM" id="SSF102114">
    <property type="entry name" value="Radical SAM enzymes"/>
    <property type="match status" value="1"/>
</dbReference>
<organism evidence="8 9">
    <name type="scientific">Methanomethylovorans hollandica (strain DSM 15978 / NBRC 107637 / DMS1)</name>
    <dbReference type="NCBI Taxonomy" id="867904"/>
    <lineage>
        <taxon>Archaea</taxon>
        <taxon>Methanobacteriati</taxon>
        <taxon>Methanobacteriota</taxon>
        <taxon>Stenosarchaea group</taxon>
        <taxon>Methanomicrobia</taxon>
        <taxon>Methanosarcinales</taxon>
        <taxon>Methanosarcinaceae</taxon>
        <taxon>Methanomethylovorans</taxon>
    </lineage>
</organism>
<dbReference type="InterPro" id="IPR005909">
    <property type="entry name" value="RaSEA"/>
</dbReference>
<keyword evidence="2" id="KW-0004">4Fe-4S</keyword>
<dbReference type="InterPro" id="IPR058240">
    <property type="entry name" value="rSAM_sf"/>
</dbReference>
<dbReference type="PANTHER" id="PTHR11135:SF0">
    <property type="entry name" value="ELONGATOR COMPLEX PROTEIN 3"/>
    <property type="match status" value="1"/>
</dbReference>
<dbReference type="PROSITE" id="PS51918">
    <property type="entry name" value="RADICAL_SAM"/>
    <property type="match status" value="1"/>
</dbReference>
<dbReference type="SMART" id="SM00729">
    <property type="entry name" value="Elp3"/>
    <property type="match status" value="1"/>
</dbReference>
<keyword evidence="6" id="KW-0411">Iron-sulfur</keyword>
<accession>L0KX60</accession>
<keyword evidence="4" id="KW-0479">Metal-binding</keyword>